<dbReference type="GO" id="GO:0003676">
    <property type="term" value="F:nucleic acid binding"/>
    <property type="evidence" value="ECO:0007669"/>
    <property type="project" value="InterPro"/>
</dbReference>
<protein>
    <recommendedName>
        <fullName evidence="3">PD(D/E)XK endonuclease domain-containing protein</fullName>
    </recommendedName>
</protein>
<name>A0A2W7QEC6_9RHOB</name>
<comment type="caution">
    <text evidence="1">The sequence shown here is derived from an EMBL/GenBank/DDBJ whole genome shotgun (WGS) entry which is preliminary data.</text>
</comment>
<evidence type="ECO:0008006" key="3">
    <source>
        <dbReference type="Google" id="ProtNLM"/>
    </source>
</evidence>
<dbReference type="EMBL" id="QKZS01000046">
    <property type="protein sequence ID" value="PZX46878.1"/>
    <property type="molecule type" value="Genomic_DNA"/>
</dbReference>
<organism evidence="1 2">
    <name type="scientific">Cereibacter changlensis</name>
    <dbReference type="NCBI Taxonomy" id="402884"/>
    <lineage>
        <taxon>Bacteria</taxon>
        <taxon>Pseudomonadati</taxon>
        <taxon>Pseudomonadota</taxon>
        <taxon>Alphaproteobacteria</taxon>
        <taxon>Rhodobacterales</taxon>
        <taxon>Paracoccaceae</taxon>
        <taxon>Cereibacter</taxon>
    </lineage>
</organism>
<reference evidence="1 2" key="1">
    <citation type="submission" date="2018-06" db="EMBL/GenBank/DDBJ databases">
        <title>Genomic Encyclopedia of Archaeal and Bacterial Type Strains, Phase II (KMG-II): from individual species to whole genera.</title>
        <authorList>
            <person name="Goeker M."/>
        </authorList>
    </citation>
    <scope>NUCLEOTIDE SEQUENCE [LARGE SCALE GENOMIC DNA]</scope>
    <source>
        <strain evidence="1 2">DSM 18774</strain>
    </source>
</reference>
<dbReference type="Gene3D" id="3.40.1350.10">
    <property type="match status" value="1"/>
</dbReference>
<dbReference type="AlphaFoldDB" id="A0A2W7QEC6"/>
<dbReference type="InterPro" id="IPR011856">
    <property type="entry name" value="tRNA_endonuc-like_dom_sf"/>
</dbReference>
<accession>A0A2W7QEC6</accession>
<sequence>MPVQLPLVGLMLPPVALRSAASVTALWSFPDLDTGTLCHHAKILGHAGEHFVDSVLLRFGLLPLALPEHSSADRLVLHPDAVLKLQIKTATAERGGAWHFNISKGYSHSPGGLRPYAASDFDLLALVVLPENVERFSRDRRPAHRILRSEIAGLRADPRASLEEALLSVGLAAPAAPDDCGAPQGDHALIP</sequence>
<dbReference type="Proteomes" id="UP000249538">
    <property type="component" value="Unassembled WGS sequence"/>
</dbReference>
<gene>
    <name evidence="1" type="ORF">LX76_04607</name>
</gene>
<dbReference type="RefSeq" id="WP_146603677.1">
    <property type="nucleotide sequence ID" value="NZ_QKZS01000046.1"/>
</dbReference>
<evidence type="ECO:0000313" key="1">
    <source>
        <dbReference type="EMBL" id="PZX46878.1"/>
    </source>
</evidence>
<proteinExistence type="predicted"/>
<evidence type="ECO:0000313" key="2">
    <source>
        <dbReference type="Proteomes" id="UP000249538"/>
    </source>
</evidence>